<keyword evidence="10" id="KW-0915">Sodium</keyword>
<feature type="transmembrane region" description="Helical" evidence="10">
    <location>
        <begin position="94"/>
        <end position="113"/>
    </location>
</feature>
<keyword evidence="4 10" id="KW-1133">Transmembrane helix</keyword>
<evidence type="ECO:0000256" key="7">
    <source>
        <dbReference type="ARBA" id="ARBA00035120"/>
    </source>
</evidence>
<evidence type="ECO:0000256" key="6">
    <source>
        <dbReference type="ARBA" id="ARBA00023303"/>
    </source>
</evidence>
<protein>
    <recommendedName>
        <fullName evidence="10">Fluoride-specific ion channel FluC</fullName>
    </recommendedName>
</protein>
<dbReference type="Pfam" id="PF02537">
    <property type="entry name" value="CRCB"/>
    <property type="match status" value="1"/>
</dbReference>
<name>A0A926KK70_9BACL</name>
<dbReference type="GO" id="GO:0140114">
    <property type="term" value="P:cellular detoxification of fluoride"/>
    <property type="evidence" value="ECO:0007669"/>
    <property type="project" value="UniProtKB-UniRule"/>
</dbReference>
<evidence type="ECO:0000256" key="2">
    <source>
        <dbReference type="ARBA" id="ARBA00022475"/>
    </source>
</evidence>
<keyword evidence="10" id="KW-0813">Transport</keyword>
<evidence type="ECO:0000256" key="5">
    <source>
        <dbReference type="ARBA" id="ARBA00023136"/>
    </source>
</evidence>
<evidence type="ECO:0000256" key="1">
    <source>
        <dbReference type="ARBA" id="ARBA00004651"/>
    </source>
</evidence>
<keyword evidence="3 10" id="KW-0812">Transmembrane</keyword>
<evidence type="ECO:0000256" key="3">
    <source>
        <dbReference type="ARBA" id="ARBA00022692"/>
    </source>
</evidence>
<dbReference type="HAMAP" id="MF_00454">
    <property type="entry name" value="FluC"/>
    <property type="match status" value="1"/>
</dbReference>
<keyword evidence="12" id="KW-1185">Reference proteome</keyword>
<comment type="subcellular location">
    <subcellularLocation>
        <location evidence="1 10">Cell membrane</location>
        <topology evidence="1 10">Multi-pass membrane protein</topology>
    </subcellularLocation>
</comment>
<evidence type="ECO:0000256" key="8">
    <source>
        <dbReference type="ARBA" id="ARBA00035585"/>
    </source>
</evidence>
<evidence type="ECO:0000256" key="4">
    <source>
        <dbReference type="ARBA" id="ARBA00022989"/>
    </source>
</evidence>
<evidence type="ECO:0000313" key="12">
    <source>
        <dbReference type="Proteomes" id="UP000650466"/>
    </source>
</evidence>
<dbReference type="EMBL" id="JACVVD010000001">
    <property type="protein sequence ID" value="MBD0379292.1"/>
    <property type="molecule type" value="Genomic_DNA"/>
</dbReference>
<feature type="transmembrane region" description="Helical" evidence="10">
    <location>
        <begin position="64"/>
        <end position="82"/>
    </location>
</feature>
<feature type="transmembrane region" description="Helical" evidence="10">
    <location>
        <begin position="31"/>
        <end position="52"/>
    </location>
</feature>
<dbReference type="NCBIfam" id="TIGR00494">
    <property type="entry name" value="crcB"/>
    <property type="match status" value="1"/>
</dbReference>
<organism evidence="11 12">
    <name type="scientific">Paenibacillus sedimenti</name>
    <dbReference type="NCBI Taxonomy" id="2770274"/>
    <lineage>
        <taxon>Bacteria</taxon>
        <taxon>Bacillati</taxon>
        <taxon>Bacillota</taxon>
        <taxon>Bacilli</taxon>
        <taxon>Bacillales</taxon>
        <taxon>Paenibacillaceae</taxon>
        <taxon>Paenibacillus</taxon>
    </lineage>
</organism>
<reference evidence="11" key="1">
    <citation type="submission" date="2020-09" db="EMBL/GenBank/DDBJ databases">
        <title>Draft Genome Sequence of Paenibacillus sp. WST5.</title>
        <authorList>
            <person name="Bao Z."/>
        </authorList>
    </citation>
    <scope>NUCLEOTIDE SEQUENCE</scope>
    <source>
        <strain evidence="11">WST5</strain>
    </source>
</reference>
<comment type="activity regulation">
    <text evidence="10">Na(+) is not transported, but it plays an essential structural role and its presence is essential for fluoride channel function.</text>
</comment>
<dbReference type="GO" id="GO:0046872">
    <property type="term" value="F:metal ion binding"/>
    <property type="evidence" value="ECO:0007669"/>
    <property type="project" value="UniProtKB-KW"/>
</dbReference>
<comment type="similarity">
    <text evidence="7 10">Belongs to the fluoride channel Fluc/FEX (TC 1.A.43) family.</text>
</comment>
<evidence type="ECO:0000313" key="11">
    <source>
        <dbReference type="EMBL" id="MBD0379292.1"/>
    </source>
</evidence>
<evidence type="ECO:0000256" key="10">
    <source>
        <dbReference type="HAMAP-Rule" id="MF_00454"/>
    </source>
</evidence>
<keyword evidence="10" id="KW-0406">Ion transport</keyword>
<evidence type="ECO:0000256" key="9">
    <source>
        <dbReference type="ARBA" id="ARBA00049940"/>
    </source>
</evidence>
<dbReference type="Proteomes" id="UP000650466">
    <property type="component" value="Unassembled WGS sequence"/>
</dbReference>
<accession>A0A926KK70</accession>
<dbReference type="PANTHER" id="PTHR28259:SF1">
    <property type="entry name" value="FLUORIDE EXPORT PROTEIN 1-RELATED"/>
    <property type="match status" value="1"/>
</dbReference>
<keyword evidence="2 10" id="KW-1003">Cell membrane</keyword>
<comment type="function">
    <text evidence="9 10">Fluoride-specific ion channel. Important for reducing fluoride concentration in the cell, thus reducing its toxicity.</text>
</comment>
<comment type="catalytic activity">
    <reaction evidence="8">
        <text>fluoride(in) = fluoride(out)</text>
        <dbReference type="Rhea" id="RHEA:76159"/>
        <dbReference type="ChEBI" id="CHEBI:17051"/>
    </reaction>
    <physiologicalReaction direction="left-to-right" evidence="8">
        <dbReference type="Rhea" id="RHEA:76160"/>
    </physiologicalReaction>
</comment>
<keyword evidence="6 10" id="KW-0407">Ion channel</keyword>
<dbReference type="InterPro" id="IPR003691">
    <property type="entry name" value="FluC"/>
</dbReference>
<keyword evidence="10" id="KW-0479">Metal-binding</keyword>
<feature type="binding site" evidence="10">
    <location>
        <position position="75"/>
    </location>
    <ligand>
        <name>Na(+)</name>
        <dbReference type="ChEBI" id="CHEBI:29101"/>
        <note>structural</note>
    </ligand>
</feature>
<dbReference type="GO" id="GO:0062054">
    <property type="term" value="F:fluoride channel activity"/>
    <property type="evidence" value="ECO:0007669"/>
    <property type="project" value="UniProtKB-UniRule"/>
</dbReference>
<dbReference type="RefSeq" id="WP_188173060.1">
    <property type="nucleotide sequence ID" value="NZ_JACVVD010000001.1"/>
</dbReference>
<dbReference type="GO" id="GO:0005886">
    <property type="term" value="C:plasma membrane"/>
    <property type="evidence" value="ECO:0007669"/>
    <property type="project" value="UniProtKB-SubCell"/>
</dbReference>
<keyword evidence="5 10" id="KW-0472">Membrane</keyword>
<sequence length="128" mass="13811">MNMLYIGVAGIFGALARYALSLAWNSASPTAFPWGTLLCNFFGCLLLGFLAFAEWLHIPDKLRIALTTGFIGSFTTFSTFSYETIGMLKQGHLLLAAIYVCGSLSGGLVFTWIGMRLGEITRTGGKPS</sequence>
<dbReference type="AlphaFoldDB" id="A0A926KK70"/>
<feature type="binding site" evidence="10">
    <location>
        <position position="72"/>
    </location>
    <ligand>
        <name>Na(+)</name>
        <dbReference type="ChEBI" id="CHEBI:29101"/>
        <note>structural</note>
    </ligand>
</feature>
<gene>
    <name evidence="10 11" type="primary">crcB</name>
    <name evidence="10" type="synonym">fluC</name>
    <name evidence="11" type="ORF">ICC18_04025</name>
</gene>
<proteinExistence type="inferred from homology"/>
<comment type="caution">
    <text evidence="11">The sequence shown here is derived from an EMBL/GenBank/DDBJ whole genome shotgun (WGS) entry which is preliminary data.</text>
</comment>
<dbReference type="PANTHER" id="PTHR28259">
    <property type="entry name" value="FLUORIDE EXPORT PROTEIN 1-RELATED"/>
    <property type="match status" value="1"/>
</dbReference>